<evidence type="ECO:0000256" key="4">
    <source>
        <dbReference type="ARBA" id="ARBA00022643"/>
    </source>
</evidence>
<dbReference type="EC" id="2.7.1.26" evidence="2"/>
<dbReference type="GO" id="GO:0005524">
    <property type="term" value="F:ATP binding"/>
    <property type="evidence" value="ECO:0007669"/>
    <property type="project" value="UniProtKB-KW"/>
</dbReference>
<dbReference type="SMART" id="SM00904">
    <property type="entry name" value="Flavokinase"/>
    <property type="match status" value="1"/>
</dbReference>
<dbReference type="InterPro" id="IPR015865">
    <property type="entry name" value="Riboflavin_kinase_bac/euk"/>
</dbReference>
<dbReference type="OrthoDB" id="276388at2759"/>
<dbReference type="GO" id="GO:0009398">
    <property type="term" value="P:FMN biosynthetic process"/>
    <property type="evidence" value="ECO:0007669"/>
    <property type="project" value="UniProtKB-UniPathway"/>
</dbReference>
<gene>
    <name evidence="10" type="ORF">JKP88DRAFT_68999</name>
</gene>
<keyword evidence="7" id="KW-0067">ATP-binding</keyword>
<keyword evidence="3" id="KW-0285">Flavoprotein</keyword>
<evidence type="ECO:0000256" key="1">
    <source>
        <dbReference type="ARBA" id="ARBA00005201"/>
    </source>
</evidence>
<dbReference type="Pfam" id="PF01687">
    <property type="entry name" value="Flavokinase"/>
    <property type="match status" value="1"/>
</dbReference>
<dbReference type="InterPro" id="IPR023468">
    <property type="entry name" value="Riboflavin_kinase"/>
</dbReference>
<evidence type="ECO:0000313" key="11">
    <source>
        <dbReference type="Proteomes" id="UP000664859"/>
    </source>
</evidence>
<evidence type="ECO:0000256" key="6">
    <source>
        <dbReference type="ARBA" id="ARBA00022741"/>
    </source>
</evidence>
<evidence type="ECO:0000256" key="2">
    <source>
        <dbReference type="ARBA" id="ARBA00012105"/>
    </source>
</evidence>
<keyword evidence="10" id="KW-0418">Kinase</keyword>
<keyword evidence="6" id="KW-0547">Nucleotide-binding</keyword>
<dbReference type="InterPro" id="IPR023465">
    <property type="entry name" value="Riboflavin_kinase_dom_sf"/>
</dbReference>
<evidence type="ECO:0000256" key="5">
    <source>
        <dbReference type="ARBA" id="ARBA00022679"/>
    </source>
</evidence>
<dbReference type="UniPathway" id="UPA00276">
    <property type="reaction ID" value="UER00406"/>
</dbReference>
<keyword evidence="4" id="KW-0288">FMN</keyword>
<feature type="compositionally biased region" description="Acidic residues" evidence="8">
    <location>
        <begin position="164"/>
        <end position="173"/>
    </location>
</feature>
<evidence type="ECO:0000256" key="7">
    <source>
        <dbReference type="ARBA" id="ARBA00022840"/>
    </source>
</evidence>
<dbReference type="Proteomes" id="UP000664859">
    <property type="component" value="Unassembled WGS sequence"/>
</dbReference>
<proteinExistence type="predicted"/>
<dbReference type="GO" id="GO:0008531">
    <property type="term" value="F:riboflavin kinase activity"/>
    <property type="evidence" value="ECO:0007669"/>
    <property type="project" value="UniProtKB-EC"/>
</dbReference>
<dbReference type="Gene3D" id="2.40.30.30">
    <property type="entry name" value="Riboflavin kinase-like"/>
    <property type="match status" value="1"/>
</dbReference>
<sequence>MSSKVIKGFGRGSKLLGIPTANMCMKEVGHTADPMETGIYCGFARLGDVVYKAVVSIGWNPYFDNKEKTVEPHLLHDFGDNDFYGETLHLRICSYIRPEMNFVSLDDLIRAIHGDIAYAHQKLAEPEMLQAGQALRDLDTGAAAAATPGAAATAPAVAPTAEDQAADEDGGDA</sequence>
<comment type="pathway">
    <text evidence="1">Cofactor biosynthesis; FMN biosynthesis; FMN from riboflavin (ATP route): step 1/1.</text>
</comment>
<protein>
    <recommendedName>
        <fullName evidence="2">riboflavin kinase</fullName>
        <ecNumber evidence="2">2.7.1.26</ecNumber>
    </recommendedName>
</protein>
<evidence type="ECO:0000256" key="3">
    <source>
        <dbReference type="ARBA" id="ARBA00022630"/>
    </source>
</evidence>
<feature type="domain" description="Riboflavin kinase" evidence="9">
    <location>
        <begin position="1"/>
        <end position="124"/>
    </location>
</feature>
<keyword evidence="11" id="KW-1185">Reference proteome</keyword>
<evidence type="ECO:0000313" key="10">
    <source>
        <dbReference type="EMBL" id="KAG5180474.1"/>
    </source>
</evidence>
<reference evidence="10" key="1">
    <citation type="submission" date="2021-02" db="EMBL/GenBank/DDBJ databases">
        <title>First Annotated Genome of the Yellow-green Alga Tribonema minus.</title>
        <authorList>
            <person name="Mahan K.M."/>
        </authorList>
    </citation>
    <scope>NUCLEOTIDE SEQUENCE</scope>
    <source>
        <strain evidence="10">UTEX B ZZ1240</strain>
    </source>
</reference>
<keyword evidence="5" id="KW-0808">Transferase</keyword>
<feature type="compositionally biased region" description="Low complexity" evidence="8">
    <location>
        <begin position="146"/>
        <end position="163"/>
    </location>
</feature>
<dbReference type="AlphaFoldDB" id="A0A836CCA6"/>
<dbReference type="SUPFAM" id="SSF82114">
    <property type="entry name" value="Riboflavin kinase-like"/>
    <property type="match status" value="1"/>
</dbReference>
<dbReference type="PANTHER" id="PTHR22749:SF6">
    <property type="entry name" value="RIBOFLAVIN KINASE"/>
    <property type="match status" value="1"/>
</dbReference>
<accession>A0A836CCA6</accession>
<name>A0A836CCA6_9STRA</name>
<dbReference type="EMBL" id="JAFCMP010000390">
    <property type="protein sequence ID" value="KAG5180474.1"/>
    <property type="molecule type" value="Genomic_DNA"/>
</dbReference>
<comment type="caution">
    <text evidence="10">The sequence shown here is derived from an EMBL/GenBank/DDBJ whole genome shotgun (WGS) entry which is preliminary data.</text>
</comment>
<evidence type="ECO:0000256" key="8">
    <source>
        <dbReference type="SAM" id="MobiDB-lite"/>
    </source>
</evidence>
<evidence type="ECO:0000259" key="9">
    <source>
        <dbReference type="SMART" id="SM00904"/>
    </source>
</evidence>
<dbReference type="GO" id="GO:0009231">
    <property type="term" value="P:riboflavin biosynthetic process"/>
    <property type="evidence" value="ECO:0007669"/>
    <property type="project" value="InterPro"/>
</dbReference>
<feature type="region of interest" description="Disordered" evidence="8">
    <location>
        <begin position="146"/>
        <end position="173"/>
    </location>
</feature>
<dbReference type="FunFam" id="2.40.30.30:FF:000005">
    <property type="entry name" value="Haloacid dehalogenase-like hydrolase domain-containing protein 1A"/>
    <property type="match status" value="1"/>
</dbReference>
<dbReference type="PANTHER" id="PTHR22749">
    <property type="entry name" value="RIBOFLAVIN KINASE/FMN ADENYLYLTRANSFERASE"/>
    <property type="match status" value="1"/>
</dbReference>
<organism evidence="10 11">
    <name type="scientific">Tribonema minus</name>
    <dbReference type="NCBI Taxonomy" id="303371"/>
    <lineage>
        <taxon>Eukaryota</taxon>
        <taxon>Sar</taxon>
        <taxon>Stramenopiles</taxon>
        <taxon>Ochrophyta</taxon>
        <taxon>PX clade</taxon>
        <taxon>Xanthophyceae</taxon>
        <taxon>Tribonematales</taxon>
        <taxon>Tribonemataceae</taxon>
        <taxon>Tribonema</taxon>
    </lineage>
</organism>